<protein>
    <submittedName>
        <fullName evidence="1">Uncharacterized protein</fullName>
    </submittedName>
</protein>
<reference evidence="1 2" key="1">
    <citation type="submission" date="2021-03" db="EMBL/GenBank/DDBJ databases">
        <title>Sequencing the genomes of 1000 actinobacteria strains.</title>
        <authorList>
            <person name="Klenk H.-P."/>
        </authorList>
    </citation>
    <scope>NUCLEOTIDE SEQUENCE [LARGE SCALE GENOMIC DNA]</scope>
    <source>
        <strain evidence="1 2">DSM 45256</strain>
    </source>
</reference>
<comment type="caution">
    <text evidence="1">The sequence shown here is derived from an EMBL/GenBank/DDBJ whole genome shotgun (WGS) entry which is preliminary data.</text>
</comment>
<proteinExistence type="predicted"/>
<gene>
    <name evidence="1" type="ORF">JOF36_003355</name>
</gene>
<evidence type="ECO:0000313" key="2">
    <source>
        <dbReference type="Proteomes" id="UP001519295"/>
    </source>
</evidence>
<accession>A0ABS4VVU4</accession>
<dbReference type="EMBL" id="JAGINU010000001">
    <property type="protein sequence ID" value="MBP2367659.1"/>
    <property type="molecule type" value="Genomic_DNA"/>
</dbReference>
<organism evidence="1 2">
    <name type="scientific">Pseudonocardia parietis</name>
    <dbReference type="NCBI Taxonomy" id="570936"/>
    <lineage>
        <taxon>Bacteria</taxon>
        <taxon>Bacillati</taxon>
        <taxon>Actinomycetota</taxon>
        <taxon>Actinomycetes</taxon>
        <taxon>Pseudonocardiales</taxon>
        <taxon>Pseudonocardiaceae</taxon>
        <taxon>Pseudonocardia</taxon>
    </lineage>
</organism>
<evidence type="ECO:0000313" key="1">
    <source>
        <dbReference type="EMBL" id="MBP2367659.1"/>
    </source>
</evidence>
<sequence length="293" mass="32884">MVEFVDGAPDDLSLVDDPYGTLPWSGPEAAGVGHALITMVEPHRDRLREYNRWYEDNHYFDGAMQLPWMFSGRRFVAPLDLQALRYPAGSPVARPITAGKYVSVYWITPGRRHDHMAWTFATNARHRVTGNISLARDHVFTSFQDHAGSVYRDADVPDVRWSLVDPPAGLVLQVVDADVPEDRDALERWLVTEHLARRLGPGSPATCVLVFRTNPPDPGHSEAVYRSQLAVTNGGRRLTVLWMLDRDPREVWAEHFVDEVERVLASGLGRTALVAPFLPCRMGTNAYEDALFG</sequence>
<dbReference type="RefSeq" id="WP_210027799.1">
    <property type="nucleotide sequence ID" value="NZ_JAGINU010000001.1"/>
</dbReference>
<keyword evidence="2" id="KW-1185">Reference proteome</keyword>
<dbReference type="Proteomes" id="UP001519295">
    <property type="component" value="Unassembled WGS sequence"/>
</dbReference>
<name>A0ABS4VVU4_9PSEU</name>